<protein>
    <submittedName>
        <fullName evidence="1">5-methylcytosine-specific restriction enzyme subunit McrC</fullName>
    </submittedName>
</protein>
<name>A0A1I5V8R9_9PSED</name>
<dbReference type="Pfam" id="PF10117">
    <property type="entry name" value="McrBC"/>
    <property type="match status" value="1"/>
</dbReference>
<dbReference type="Proteomes" id="UP000198784">
    <property type="component" value="Unassembled WGS sequence"/>
</dbReference>
<accession>A0A1I5V8R9</accession>
<gene>
    <name evidence="1" type="ORF">SAMN05216190_12959</name>
</gene>
<organism evidence="1 2">
    <name type="scientific">Pseudomonas borbori</name>
    <dbReference type="NCBI Taxonomy" id="289003"/>
    <lineage>
        <taxon>Bacteria</taxon>
        <taxon>Pseudomonadati</taxon>
        <taxon>Pseudomonadota</taxon>
        <taxon>Gammaproteobacteria</taxon>
        <taxon>Pseudomonadales</taxon>
        <taxon>Pseudomonadaceae</taxon>
        <taxon>Pseudomonas</taxon>
    </lineage>
</organism>
<evidence type="ECO:0000313" key="2">
    <source>
        <dbReference type="Proteomes" id="UP000198784"/>
    </source>
</evidence>
<reference evidence="2" key="1">
    <citation type="submission" date="2016-10" db="EMBL/GenBank/DDBJ databases">
        <authorList>
            <person name="Varghese N."/>
            <person name="Submissions S."/>
        </authorList>
    </citation>
    <scope>NUCLEOTIDE SEQUENCE [LARGE SCALE GENOMIC DNA]</scope>
    <source>
        <strain evidence="2">DSM 17834</strain>
    </source>
</reference>
<dbReference type="AlphaFoldDB" id="A0A1I5V8R9"/>
<dbReference type="EMBL" id="FOWX01000029">
    <property type="protein sequence ID" value="SFQ03908.1"/>
    <property type="molecule type" value="Genomic_DNA"/>
</dbReference>
<dbReference type="RefSeq" id="WP_170862259.1">
    <property type="nucleotide sequence ID" value="NZ_FOWX01000029.1"/>
</dbReference>
<proteinExistence type="predicted"/>
<evidence type="ECO:0000313" key="1">
    <source>
        <dbReference type="EMBL" id="SFQ03908.1"/>
    </source>
</evidence>
<keyword evidence="2" id="KW-1185">Reference proteome</keyword>
<dbReference type="InterPro" id="IPR019292">
    <property type="entry name" value="McrC"/>
</dbReference>
<sequence length="417" mass="46877">MYLPSINPRRVIELHEREARIFPRSELYDILGQSLLLPETRALSAIDLRDVATGVELRVLGIIGYLPLTKNLILHLTPKFPLKNLWAMLEIADEKYERILPVLRAYETSDLSAPHQLLAKSFCHYLKNILTTGVARGYYQVTSRGHYKPKVNFGRTVSTFLSRGDEVNVASDAFTFSTDLYPNGLLKSACLAFLRIIPISIKWESERRLLASALNALDMTTPRTMKPGDQELSSTLPMWLRDGYYGALTVFSVLLGFTKVGFSYSSSGSTMPSFLFSMDFIFESYVRNYMRNCLIPQKIAVLDGNTGKNQRPLFIDNKRFPIKPDLIFRKDKSIIALGEVKYKPRIEESDRYQVISHVIASNSPVGIWISPATNGDAGLEYIGAIASGAKFYHYKLDITGDMASSSSAMLDEILSII</sequence>
<dbReference type="STRING" id="289003.SAMN05216190_12959"/>